<dbReference type="PANTHER" id="PTHR18964">
    <property type="entry name" value="ROK (REPRESSOR, ORF, KINASE) FAMILY"/>
    <property type="match status" value="1"/>
</dbReference>
<reference evidence="4" key="1">
    <citation type="submission" date="2022-12" db="EMBL/GenBank/DDBJ databases">
        <authorList>
            <person name="Mo P."/>
        </authorList>
    </citation>
    <scope>NUCLEOTIDE SEQUENCE [LARGE SCALE GENOMIC DNA]</scope>
    <source>
        <strain evidence="4">HUAS 3-15</strain>
    </source>
</reference>
<gene>
    <name evidence="3" type="ORF">O1G21_00945</name>
</gene>
<sequence>MWSGTPPTSAGARSRRWPGCGAGSARAPPELHLENDAKLAALAEYVQVCADHVRDLVFVTGQTGVGVGIVVGGRLVRGTGGYAGEVGHLRLVPSDEPCACGRRGCWETTVGRDALLRYAADPGDPVCDPTIDLGHRLAVLRERARAGDPRTLAALGRIAGQLAPGLALLADILNPRLLVLGGHFGFFGEYLIEPVTRQVHELVMAPDTGGCEIVLSRLGLTGTARGGALLALDAVYQDPTAAMAGTA</sequence>
<protein>
    <submittedName>
        <fullName evidence="3">ROK family protein</fullName>
    </submittedName>
</protein>
<dbReference type="RefSeq" id="WP_270139879.1">
    <property type="nucleotide sequence ID" value="NZ_CP115450.1"/>
</dbReference>
<name>A0ABY7PVV4_9ACTN</name>
<organism evidence="3 4">
    <name type="scientific">Kitasatospora cathayae</name>
    <dbReference type="NCBI Taxonomy" id="3004092"/>
    <lineage>
        <taxon>Bacteria</taxon>
        <taxon>Bacillati</taxon>
        <taxon>Actinomycetota</taxon>
        <taxon>Actinomycetes</taxon>
        <taxon>Kitasatosporales</taxon>
        <taxon>Streptomycetaceae</taxon>
        <taxon>Kitasatospora</taxon>
    </lineage>
</organism>
<feature type="region of interest" description="Disordered" evidence="2">
    <location>
        <begin position="1"/>
        <end position="25"/>
    </location>
</feature>
<dbReference type="Proteomes" id="UP001212821">
    <property type="component" value="Chromosome"/>
</dbReference>
<evidence type="ECO:0000313" key="4">
    <source>
        <dbReference type="Proteomes" id="UP001212821"/>
    </source>
</evidence>
<proteinExistence type="inferred from homology"/>
<dbReference type="Gene3D" id="3.30.420.40">
    <property type="match status" value="2"/>
</dbReference>
<dbReference type="SUPFAM" id="SSF53067">
    <property type="entry name" value="Actin-like ATPase domain"/>
    <property type="match status" value="1"/>
</dbReference>
<comment type="similarity">
    <text evidence="1">Belongs to the ROK (NagC/XylR) family.</text>
</comment>
<dbReference type="InterPro" id="IPR000600">
    <property type="entry name" value="ROK"/>
</dbReference>
<dbReference type="Pfam" id="PF00480">
    <property type="entry name" value="ROK"/>
    <property type="match status" value="1"/>
</dbReference>
<dbReference type="InterPro" id="IPR043129">
    <property type="entry name" value="ATPase_NBD"/>
</dbReference>
<evidence type="ECO:0000313" key="3">
    <source>
        <dbReference type="EMBL" id="WBP84565.1"/>
    </source>
</evidence>
<dbReference type="PANTHER" id="PTHR18964:SF149">
    <property type="entry name" value="BIFUNCTIONAL UDP-N-ACETYLGLUCOSAMINE 2-EPIMERASE_N-ACETYLMANNOSAMINE KINASE"/>
    <property type="match status" value="1"/>
</dbReference>
<accession>A0ABY7PVV4</accession>
<dbReference type="EMBL" id="CP115450">
    <property type="protein sequence ID" value="WBP84565.1"/>
    <property type="molecule type" value="Genomic_DNA"/>
</dbReference>
<evidence type="ECO:0000256" key="1">
    <source>
        <dbReference type="ARBA" id="ARBA00006479"/>
    </source>
</evidence>
<keyword evidence="4" id="KW-1185">Reference proteome</keyword>
<evidence type="ECO:0000256" key="2">
    <source>
        <dbReference type="SAM" id="MobiDB-lite"/>
    </source>
</evidence>